<organism evidence="2 3">
    <name type="scientific">Pseudonocardia yuanmonensis</name>
    <dbReference type="NCBI Taxonomy" id="1095914"/>
    <lineage>
        <taxon>Bacteria</taxon>
        <taxon>Bacillati</taxon>
        <taxon>Actinomycetota</taxon>
        <taxon>Actinomycetes</taxon>
        <taxon>Pseudonocardiales</taxon>
        <taxon>Pseudonocardiaceae</taxon>
        <taxon>Pseudonocardia</taxon>
    </lineage>
</organism>
<keyword evidence="3" id="KW-1185">Reference proteome</keyword>
<name>A0ABP8XKK1_9PSEU</name>
<evidence type="ECO:0000313" key="2">
    <source>
        <dbReference type="EMBL" id="GAA4710114.1"/>
    </source>
</evidence>
<accession>A0ABP8XKK1</accession>
<proteinExistence type="predicted"/>
<evidence type="ECO:0000313" key="3">
    <source>
        <dbReference type="Proteomes" id="UP001500325"/>
    </source>
</evidence>
<dbReference type="Pfam" id="PF15887">
    <property type="entry name" value="Peptidase_Mx"/>
    <property type="match status" value="1"/>
</dbReference>
<protein>
    <submittedName>
        <fullName evidence="2">Zinc-binding metallopeptidase</fullName>
    </submittedName>
</protein>
<reference evidence="3" key="1">
    <citation type="journal article" date="2019" name="Int. J. Syst. Evol. Microbiol.">
        <title>The Global Catalogue of Microorganisms (GCM) 10K type strain sequencing project: providing services to taxonomists for standard genome sequencing and annotation.</title>
        <authorList>
            <consortium name="The Broad Institute Genomics Platform"/>
            <consortium name="The Broad Institute Genome Sequencing Center for Infectious Disease"/>
            <person name="Wu L."/>
            <person name="Ma J."/>
        </authorList>
    </citation>
    <scope>NUCLEOTIDE SEQUENCE [LARGE SCALE GENOMIC DNA]</scope>
    <source>
        <strain evidence="3">JCM 18055</strain>
    </source>
</reference>
<dbReference type="InterPro" id="IPR011201">
    <property type="entry name" value="Zinc-ribbon_6_bact"/>
</dbReference>
<comment type="caution">
    <text evidence="2">The sequence shown here is derived from an EMBL/GenBank/DDBJ whole genome shotgun (WGS) entry which is preliminary data.</text>
</comment>
<gene>
    <name evidence="2" type="ORF">GCM10023215_59820</name>
</gene>
<feature type="domain" description="Zinc-ribbon" evidence="1">
    <location>
        <begin position="4"/>
        <end position="76"/>
    </location>
</feature>
<dbReference type="RefSeq" id="WP_345384137.1">
    <property type="nucleotide sequence ID" value="NZ_BAABIC010000029.1"/>
</dbReference>
<dbReference type="Proteomes" id="UP001500325">
    <property type="component" value="Unassembled WGS sequence"/>
</dbReference>
<dbReference type="Pfam" id="PF10005">
    <property type="entry name" value="Zn_ribbon_DZR_6"/>
    <property type="match status" value="1"/>
</dbReference>
<dbReference type="EMBL" id="BAABIC010000029">
    <property type="protein sequence ID" value="GAA4710114.1"/>
    <property type="molecule type" value="Genomic_DNA"/>
</dbReference>
<sequence length="338" mass="37578">MRAFACPHCSALVFFENSVCLTCGTEIGFARDERTIVRAEGRHRCANRRTATCNWFAAGPGALCDCCALTRTRPADDDSEGLAAFALTEQAKRRLLYQLDDLALPVVGRDEGAGGDPRGGLAFDLLSSAHRPVTTGHASGVVTLDLAEGDAGYRERMRVQLAEPYRTLLGHLRHETGHWYWEVLVDRAGRNDEFRALFGDERESYADALERHYSSAPPDGWEDRHVSAYATAHPWEDWAETFAHYLHIRDTSQTAAAFGISVHGPRETREELTSEPHETEKDFDAIIAAWLPLTYALNAVNRSMGHADLYPFVLAPTVLDKLRFVHDLVIARPGYVPA</sequence>
<dbReference type="PIRSF" id="PIRSF012641">
    <property type="entry name" value="UCP012641"/>
    <property type="match status" value="1"/>
</dbReference>
<evidence type="ECO:0000259" key="1">
    <source>
        <dbReference type="Pfam" id="PF10005"/>
    </source>
</evidence>
<dbReference type="InterPro" id="IPR031321">
    <property type="entry name" value="UCP012641"/>
</dbReference>